<dbReference type="EMBL" id="UZAG01022255">
    <property type="protein sequence ID" value="VDO53038.1"/>
    <property type="molecule type" value="Genomic_DNA"/>
</dbReference>
<reference evidence="3" key="1">
    <citation type="submission" date="2017-02" db="UniProtKB">
        <authorList>
            <consortium name="WormBaseParasite"/>
        </authorList>
    </citation>
    <scope>IDENTIFICATION</scope>
</reference>
<dbReference type="WBParaSite" id="BTMF_0001725501-mRNA-1">
    <property type="protein sequence ID" value="BTMF_0001725501-mRNA-1"/>
    <property type="gene ID" value="BTMF_0001725501"/>
</dbReference>
<dbReference type="AlphaFoldDB" id="A0A0R3RB39"/>
<sequence length="76" mass="8656">MIKLYDAFKTGDSVLLDEVIDDIETSDTNDYEDESGIETTSIRISTAKYVTENVKNKPTLQIFEKDHRKVVTKGNK</sequence>
<dbReference type="Proteomes" id="UP000280834">
    <property type="component" value="Unassembled WGS sequence"/>
</dbReference>
<keyword evidence="2" id="KW-1185">Reference proteome</keyword>
<reference evidence="1 2" key="2">
    <citation type="submission" date="2018-11" db="EMBL/GenBank/DDBJ databases">
        <authorList>
            <consortium name="Pathogen Informatics"/>
        </authorList>
    </citation>
    <scope>NUCLEOTIDE SEQUENCE [LARGE SCALE GENOMIC DNA]</scope>
</reference>
<evidence type="ECO:0000313" key="2">
    <source>
        <dbReference type="Proteomes" id="UP000280834"/>
    </source>
</evidence>
<name>A0A0R3RB39_9BILA</name>
<accession>A0A0R3RB39</accession>
<gene>
    <name evidence="1" type="ORF">BTMF_LOCUS15225</name>
</gene>
<evidence type="ECO:0000313" key="1">
    <source>
        <dbReference type="EMBL" id="VDO53038.1"/>
    </source>
</evidence>
<evidence type="ECO:0000313" key="3">
    <source>
        <dbReference type="WBParaSite" id="BTMF_0001725501-mRNA-1"/>
    </source>
</evidence>
<protein>
    <submittedName>
        <fullName evidence="3">Transposase</fullName>
    </submittedName>
</protein>
<organism evidence="3">
    <name type="scientific">Brugia timori</name>
    <dbReference type="NCBI Taxonomy" id="42155"/>
    <lineage>
        <taxon>Eukaryota</taxon>
        <taxon>Metazoa</taxon>
        <taxon>Ecdysozoa</taxon>
        <taxon>Nematoda</taxon>
        <taxon>Chromadorea</taxon>
        <taxon>Rhabditida</taxon>
        <taxon>Spirurina</taxon>
        <taxon>Spiruromorpha</taxon>
        <taxon>Filarioidea</taxon>
        <taxon>Onchocercidae</taxon>
        <taxon>Brugia</taxon>
    </lineage>
</organism>
<proteinExistence type="predicted"/>